<dbReference type="AlphaFoldDB" id="A0A291IDB0"/>
<reference evidence="3" key="1">
    <citation type="submission" date="2017-09" db="EMBL/GenBank/DDBJ databases">
        <title>Genome evolution observed in wild isolates of Caulobacter crescentus.</title>
        <authorList>
            <person name="Ely B."/>
            <person name="Wilson K."/>
            <person name="Scott D."/>
        </authorList>
    </citation>
    <scope>NUCLEOTIDE SEQUENCE [LARGE SCALE GENOMIC DNA]</scope>
    <source>
        <strain evidence="3">CB13b1a</strain>
    </source>
</reference>
<dbReference type="InterPro" id="IPR025870">
    <property type="entry name" value="Glyoxalase-like_dom"/>
</dbReference>
<feature type="domain" description="Glyoxalase-like" evidence="1">
    <location>
        <begin position="17"/>
        <end position="76"/>
    </location>
</feature>
<dbReference type="Pfam" id="PF13468">
    <property type="entry name" value="Glyoxalase_3"/>
    <property type="match status" value="1"/>
</dbReference>
<dbReference type="EMBL" id="CP023315">
    <property type="protein sequence ID" value="ATG88176.2"/>
    <property type="molecule type" value="Genomic_DNA"/>
</dbReference>
<dbReference type="Gene3D" id="3.10.180.10">
    <property type="entry name" value="2,3-Dihydroxybiphenyl 1,2-Dioxygenase, domain 1"/>
    <property type="match status" value="1"/>
</dbReference>
<dbReference type="Proteomes" id="UP000217311">
    <property type="component" value="Chromosome"/>
</dbReference>
<gene>
    <name evidence="2" type="ORF">CA606_20005</name>
</gene>
<protein>
    <recommendedName>
        <fullName evidence="1">Glyoxalase-like domain-containing protein</fullName>
    </recommendedName>
</protein>
<dbReference type="InterPro" id="IPR029068">
    <property type="entry name" value="Glyas_Bleomycin-R_OHBP_Dase"/>
</dbReference>
<evidence type="ECO:0000313" key="3">
    <source>
        <dbReference type="Proteomes" id="UP000217311"/>
    </source>
</evidence>
<proteinExistence type="predicted"/>
<organism evidence="2 3">
    <name type="scientific">Caulobacter vibrioides</name>
    <name type="common">Caulobacter crescentus</name>
    <dbReference type="NCBI Taxonomy" id="155892"/>
    <lineage>
        <taxon>Bacteria</taxon>
        <taxon>Pseudomonadati</taxon>
        <taxon>Pseudomonadota</taxon>
        <taxon>Alphaproteobacteria</taxon>
        <taxon>Caulobacterales</taxon>
        <taxon>Caulobacteraceae</taxon>
        <taxon>Caulobacter</taxon>
    </lineage>
</organism>
<accession>A0A291IDB0</accession>
<evidence type="ECO:0000259" key="1">
    <source>
        <dbReference type="Pfam" id="PF13468"/>
    </source>
</evidence>
<name>A0A291IDB0_CAUVI</name>
<sequence>MGPLRASTCAREVSLELDHIFVFCKPDSSYGQWLKSFGLVDTHRRQHPGQGTENICFCFENAFIELLWVNDEGETRSPLIARTGLYERSRHRDLGACPFGIAWRGSGQIPTWPYRPPYMPPQVAIDVATDGDDPTQPMMFRSPGDSAPSAWPTERRGNLQSDAGFQSVRLQRLAMPSDKSPSPALQTLASNLGFDLCNAGSSYRMDLRLDRRMGEAPITLSLHDGLEGDDRRV</sequence>
<evidence type="ECO:0000313" key="2">
    <source>
        <dbReference type="EMBL" id="ATG88176.2"/>
    </source>
</evidence>